<dbReference type="SUPFAM" id="SSF52402">
    <property type="entry name" value="Adenine nucleotide alpha hydrolases-like"/>
    <property type="match status" value="1"/>
</dbReference>
<dbReference type="Proteomes" id="UP000318590">
    <property type="component" value="Unassembled WGS sequence"/>
</dbReference>
<gene>
    <name evidence="3" type="ORF">FEV53_00940</name>
</gene>
<dbReference type="InterPro" id="IPR006015">
    <property type="entry name" value="Universal_stress_UspA"/>
</dbReference>
<comment type="caution">
    <text evidence="3">The sequence shown here is derived from an EMBL/GenBank/DDBJ whole genome shotgun (WGS) entry which is preliminary data.</text>
</comment>
<evidence type="ECO:0000313" key="4">
    <source>
        <dbReference type="Proteomes" id="UP000318590"/>
    </source>
</evidence>
<dbReference type="Pfam" id="PF00582">
    <property type="entry name" value="Usp"/>
    <property type="match status" value="1"/>
</dbReference>
<keyword evidence="4" id="KW-1185">Reference proteome</keyword>
<dbReference type="AlphaFoldDB" id="A0A547QB71"/>
<evidence type="ECO:0000259" key="2">
    <source>
        <dbReference type="Pfam" id="PF00582"/>
    </source>
</evidence>
<dbReference type="OrthoDB" id="9792500at2"/>
<dbReference type="CDD" id="cd00293">
    <property type="entry name" value="USP-like"/>
    <property type="match status" value="1"/>
</dbReference>
<sequence length="139" mass="14370">MFRKIMVPVDLAHAKALERAIGVATTLAGQWNAPITFVGATSPEPGPLGHNPQEYAAKLDAFAADIAARDGVTADAHALTLNDPTADLDKALVKAISETGADLVVMASHVPGLAEYVWPSHGGAVARHATASVFVVRPA</sequence>
<dbReference type="InterPro" id="IPR014729">
    <property type="entry name" value="Rossmann-like_a/b/a_fold"/>
</dbReference>
<organism evidence="3 4">
    <name type="scientific">Palleronia caenipelagi</name>
    <dbReference type="NCBI Taxonomy" id="2489174"/>
    <lineage>
        <taxon>Bacteria</taxon>
        <taxon>Pseudomonadati</taxon>
        <taxon>Pseudomonadota</taxon>
        <taxon>Alphaproteobacteria</taxon>
        <taxon>Rhodobacterales</taxon>
        <taxon>Roseobacteraceae</taxon>
        <taxon>Palleronia</taxon>
    </lineage>
</organism>
<dbReference type="Gene3D" id="3.40.50.620">
    <property type="entry name" value="HUPs"/>
    <property type="match status" value="1"/>
</dbReference>
<protein>
    <submittedName>
        <fullName evidence="3">Universal stress protein</fullName>
    </submittedName>
</protein>
<evidence type="ECO:0000313" key="3">
    <source>
        <dbReference type="EMBL" id="TRD23615.1"/>
    </source>
</evidence>
<accession>A0A547QB71</accession>
<reference evidence="3 4" key="1">
    <citation type="submission" date="2019-06" db="EMBL/GenBank/DDBJ databases">
        <title>Paenimaribius caenipelagi gen. nov., sp. nov., isolated from a tidal flat.</title>
        <authorList>
            <person name="Yoon J.-H."/>
        </authorList>
    </citation>
    <scope>NUCLEOTIDE SEQUENCE [LARGE SCALE GENOMIC DNA]</scope>
    <source>
        <strain evidence="3 4">JBTF-M29</strain>
    </source>
</reference>
<evidence type="ECO:0000256" key="1">
    <source>
        <dbReference type="ARBA" id="ARBA00008791"/>
    </source>
</evidence>
<comment type="similarity">
    <text evidence="1">Belongs to the universal stress protein A family.</text>
</comment>
<dbReference type="InterPro" id="IPR006016">
    <property type="entry name" value="UspA"/>
</dbReference>
<dbReference type="RefSeq" id="WP_142832937.1">
    <property type="nucleotide sequence ID" value="NZ_VFSV01000001.1"/>
</dbReference>
<dbReference type="EMBL" id="VFSV01000001">
    <property type="protein sequence ID" value="TRD23615.1"/>
    <property type="molecule type" value="Genomic_DNA"/>
</dbReference>
<proteinExistence type="inferred from homology"/>
<feature type="domain" description="UspA" evidence="2">
    <location>
        <begin position="1"/>
        <end position="137"/>
    </location>
</feature>
<dbReference type="PRINTS" id="PR01438">
    <property type="entry name" value="UNVRSLSTRESS"/>
</dbReference>
<name>A0A547QB71_9RHOB</name>